<gene>
    <name evidence="1" type="ORF">AU252_05170</name>
</gene>
<dbReference type="Proteomes" id="UP000065151">
    <property type="component" value="Chromosome"/>
</dbReference>
<dbReference type="EMBL" id="CP013747">
    <property type="protein sequence ID" value="ALV40635.1"/>
    <property type="molecule type" value="Genomic_DNA"/>
</dbReference>
<dbReference type="Pfam" id="PF08849">
    <property type="entry name" value="BrxA"/>
    <property type="match status" value="1"/>
</dbReference>
<accession>A0A0U3QGJ2</accession>
<evidence type="ECO:0000313" key="2">
    <source>
        <dbReference type="Proteomes" id="UP000065151"/>
    </source>
</evidence>
<name>A0A0U3QGJ2_9MICC</name>
<evidence type="ECO:0000313" key="1">
    <source>
        <dbReference type="EMBL" id="ALV40635.1"/>
    </source>
</evidence>
<proteinExistence type="predicted"/>
<dbReference type="STRING" id="121292.AU252_05170"/>
<protein>
    <submittedName>
        <fullName evidence="1">Uncharacterized protein</fullName>
    </submittedName>
</protein>
<dbReference type="InterPro" id="IPR014948">
    <property type="entry name" value="BrxA"/>
</dbReference>
<reference evidence="1 2" key="1">
    <citation type="submission" date="2015-12" db="EMBL/GenBank/DDBJ databases">
        <authorList>
            <person name="Shamseldin A."/>
            <person name="Moawad H."/>
            <person name="Abd El-Rahim W.M."/>
            <person name="Sadowsky M.J."/>
        </authorList>
    </citation>
    <scope>NUCLEOTIDE SEQUENCE [LARGE SCALE GENOMIC DNA]</scope>
    <source>
        <strain evidence="1 2">Ar51</strain>
    </source>
</reference>
<dbReference type="Gene3D" id="1.10.3540.10">
    <property type="entry name" value="uncharacterized protein from magnetospirillum magneticum domain"/>
    <property type="match status" value="1"/>
</dbReference>
<dbReference type="InterPro" id="IPR023137">
    <property type="entry name" value="BrxA_sf"/>
</dbReference>
<organism evidence="1">
    <name type="scientific">Pseudarthrobacter sulfonivorans</name>
    <dbReference type="NCBI Taxonomy" id="121292"/>
    <lineage>
        <taxon>Bacteria</taxon>
        <taxon>Bacillati</taxon>
        <taxon>Actinomycetota</taxon>
        <taxon>Actinomycetes</taxon>
        <taxon>Micrococcales</taxon>
        <taxon>Micrococcaceae</taxon>
        <taxon>Pseudarthrobacter</taxon>
    </lineage>
</organism>
<dbReference type="AlphaFoldDB" id="A0A0U3QGJ2"/>
<dbReference type="KEGG" id="psul:AU252_05170"/>
<dbReference type="RefSeq" id="WP_058929805.1">
    <property type="nucleotide sequence ID" value="NZ_CP013747.1"/>
</dbReference>
<sequence length="203" mass="23233">MERYKLSFTTGGLLANECRVIAAEYLRMGDWQEARASVRANNLIQKRTASAVLRISREAMDRASMLNDSELEIVVSGNAPERQQLVWLAICLQYSFVAEFAEEVVRERYLSMSSQLGPDALDTFFVKKSFWHGELEELRPSTKHKLRQNLFRMLREAHILSEVGLILPQVIGERVAEALRRRGPGSFLVYPVTDFEIESLMHA</sequence>